<dbReference type="RefSeq" id="XP_041289995.1">
    <property type="nucleotide sequence ID" value="XM_041433940.1"/>
</dbReference>
<feature type="region of interest" description="Disordered" evidence="1">
    <location>
        <begin position="654"/>
        <end position="685"/>
    </location>
</feature>
<dbReference type="OrthoDB" id="2653625at2759"/>
<gene>
    <name evidence="2" type="ORF">F5147DRAFT_655155</name>
</gene>
<dbReference type="GeneID" id="64696199"/>
<organism evidence="2 3">
    <name type="scientific">Suillus discolor</name>
    <dbReference type="NCBI Taxonomy" id="1912936"/>
    <lineage>
        <taxon>Eukaryota</taxon>
        <taxon>Fungi</taxon>
        <taxon>Dikarya</taxon>
        <taxon>Basidiomycota</taxon>
        <taxon>Agaricomycotina</taxon>
        <taxon>Agaricomycetes</taxon>
        <taxon>Agaricomycetidae</taxon>
        <taxon>Boletales</taxon>
        <taxon>Suillineae</taxon>
        <taxon>Suillaceae</taxon>
        <taxon>Suillus</taxon>
    </lineage>
</organism>
<protein>
    <submittedName>
        <fullName evidence="2">Uncharacterized protein</fullName>
    </submittedName>
</protein>
<keyword evidence="3" id="KW-1185">Reference proteome</keyword>
<accession>A0A9P7F2A1</accession>
<feature type="region of interest" description="Disordered" evidence="1">
    <location>
        <begin position="128"/>
        <end position="152"/>
    </location>
</feature>
<name>A0A9P7F2A1_9AGAM</name>
<dbReference type="EMBL" id="JABBWM010000049">
    <property type="protein sequence ID" value="KAG2101830.1"/>
    <property type="molecule type" value="Genomic_DNA"/>
</dbReference>
<sequence length="991" mass="110534">MLELGLASKGLQEAISLGWAFTCPLEGLSVLDCLLPSAKNNLELRKTPSKKTSRIQKACKSRMDYNGYVAEYKLQLVRMPFHVPPSLTRGSSQECEYKDEPSQCETDPPLGILEPSPTLVRTIGKTRSQHISQAKRARLPSSDKTDDSILRPITPPPIINDLARFVKRAKLSPMLRIKDSSNTQDRRFFNNQLSHRGSLSVSDAQRTKDVLRRRLKNLSSEAAAQAVVTMHADVEWRRVCCLATAWEIYASEEHLKFLHMVLEDQGERYASAGSEPFGTSVEGLVSCSEEELKDRIDFGVAAYSHDVTSFAVGDTQLDYLENTYSDESDDSGIALTHSEEDRSRGIVLGQSFPCNFTNCDVGHEVPIVILCFLLFVPVTYCQHLTLDWASTTQLPNLGQKILQQIEDRHGFDQWGPLVPAAAVFNSNLRYLYRDHTPTTRKTSLTRTLSIDMALGNRVTLNQDGPACHTSIVLIQPEPDLVPAGGYHAQAHSPQLGYGDDLQAANSSNLNVHESSDNAELFNYGHGYHSLHLYDGYSNTPWQGYNDGSTSTNFGAHGDYLSAGSSSQLRMEPPLHTFPDGHNAVVIPHAGPVPHTDPVPHVGPIPHTDFVPHTGPVPHAGPVHDSMALHTIHNLQLPPDAYTMASSSSHNEYYFARSHSDSNDPQPPSDPMPHVTQKLGQSVRLSSRKATCSRTKFLTSKQIPQESPLSMIQAPSSLSLVFTSLEFIRDVKEDARTTMFKFLFKENLFPSTKENSAIAKKALDDTITRFSTTKGVNGVDLVHWKSGQDGKNLLARMKAVVKEIHNDFKQVATFSWISAYALSHNISMTKFDMQTARITRLTALLSNFLFADEVIQMTMDNGIIIMYRIPFGHLAIFDLLEHIINNMQYSHYVSFDQEDWKHYLTNAIFLAATSRSWSLEKGLAGPWSGAIVLESEENRAHYETMKSRLPALSHDETLRVTLDPEHILEKSHEVHHAKRLFGSKGFAKQQQV</sequence>
<dbReference type="AlphaFoldDB" id="A0A9P7F2A1"/>
<dbReference type="Proteomes" id="UP000823399">
    <property type="component" value="Unassembled WGS sequence"/>
</dbReference>
<reference evidence="2" key="1">
    <citation type="journal article" date="2020" name="New Phytol.">
        <title>Comparative genomics reveals dynamic genome evolution in host specialist ectomycorrhizal fungi.</title>
        <authorList>
            <person name="Lofgren L.A."/>
            <person name="Nguyen N.H."/>
            <person name="Vilgalys R."/>
            <person name="Ruytinx J."/>
            <person name="Liao H.L."/>
            <person name="Branco S."/>
            <person name="Kuo A."/>
            <person name="LaButti K."/>
            <person name="Lipzen A."/>
            <person name="Andreopoulos W."/>
            <person name="Pangilinan J."/>
            <person name="Riley R."/>
            <person name="Hundley H."/>
            <person name="Na H."/>
            <person name="Barry K."/>
            <person name="Grigoriev I.V."/>
            <person name="Stajich J.E."/>
            <person name="Kennedy P.G."/>
        </authorList>
    </citation>
    <scope>NUCLEOTIDE SEQUENCE</scope>
    <source>
        <strain evidence="2">FC423</strain>
    </source>
</reference>
<proteinExistence type="predicted"/>
<evidence type="ECO:0000313" key="2">
    <source>
        <dbReference type="EMBL" id="KAG2101830.1"/>
    </source>
</evidence>
<comment type="caution">
    <text evidence="2">The sequence shown here is derived from an EMBL/GenBank/DDBJ whole genome shotgun (WGS) entry which is preliminary data.</text>
</comment>
<evidence type="ECO:0000313" key="3">
    <source>
        <dbReference type="Proteomes" id="UP000823399"/>
    </source>
</evidence>
<evidence type="ECO:0000256" key="1">
    <source>
        <dbReference type="SAM" id="MobiDB-lite"/>
    </source>
</evidence>